<dbReference type="SUPFAM" id="SSF57501">
    <property type="entry name" value="Cystine-knot cytokines"/>
    <property type="match status" value="1"/>
</dbReference>
<dbReference type="InterPro" id="IPR023581">
    <property type="entry name" value="PD_growth_factor_CS"/>
</dbReference>
<dbReference type="PANTHER" id="PTHR12025">
    <property type="entry name" value="VASCULAR ENDOTHELIAL GROWTH FACTOR"/>
    <property type="match status" value="1"/>
</dbReference>
<dbReference type="InterPro" id="IPR000072">
    <property type="entry name" value="PDGF/VEGF_dom"/>
</dbReference>
<dbReference type="PROSITE" id="PS50278">
    <property type="entry name" value="PDGF_2"/>
    <property type="match status" value="1"/>
</dbReference>
<gene>
    <name evidence="6" type="primary">LOC114603133</name>
</gene>
<evidence type="ECO:0000259" key="5">
    <source>
        <dbReference type="PROSITE" id="PS50278"/>
    </source>
</evidence>
<organism evidence="6 7">
    <name type="scientific">Podarcis muralis</name>
    <name type="common">Wall lizard</name>
    <name type="synonym">Lacerta muralis</name>
    <dbReference type="NCBI Taxonomy" id="64176"/>
    <lineage>
        <taxon>Eukaryota</taxon>
        <taxon>Metazoa</taxon>
        <taxon>Chordata</taxon>
        <taxon>Craniata</taxon>
        <taxon>Vertebrata</taxon>
        <taxon>Euteleostomi</taxon>
        <taxon>Lepidosauria</taxon>
        <taxon>Squamata</taxon>
        <taxon>Bifurcata</taxon>
        <taxon>Unidentata</taxon>
        <taxon>Episquamata</taxon>
        <taxon>Laterata</taxon>
        <taxon>Lacertibaenia</taxon>
        <taxon>Lacertidae</taxon>
        <taxon>Podarcis</taxon>
    </lineage>
</organism>
<dbReference type="GO" id="GO:0001666">
    <property type="term" value="P:response to hypoxia"/>
    <property type="evidence" value="ECO:0007669"/>
    <property type="project" value="TreeGrafter"/>
</dbReference>
<dbReference type="GO" id="GO:0005615">
    <property type="term" value="C:extracellular space"/>
    <property type="evidence" value="ECO:0007669"/>
    <property type="project" value="TreeGrafter"/>
</dbReference>
<dbReference type="GO" id="GO:0050930">
    <property type="term" value="P:induction of positive chemotaxis"/>
    <property type="evidence" value="ECO:0007669"/>
    <property type="project" value="TreeGrafter"/>
</dbReference>
<dbReference type="GO" id="GO:0008083">
    <property type="term" value="F:growth factor activity"/>
    <property type="evidence" value="ECO:0007669"/>
    <property type="project" value="UniProtKB-KW"/>
</dbReference>
<proteinExistence type="inferred from homology"/>
<dbReference type="Pfam" id="PF00341">
    <property type="entry name" value="PDGF"/>
    <property type="match status" value="1"/>
</dbReference>
<dbReference type="GO" id="GO:0042056">
    <property type="term" value="F:chemoattractant activity"/>
    <property type="evidence" value="ECO:0007669"/>
    <property type="project" value="TreeGrafter"/>
</dbReference>
<evidence type="ECO:0000256" key="1">
    <source>
        <dbReference type="ARBA" id="ARBA00023030"/>
    </source>
</evidence>
<dbReference type="AlphaFoldDB" id="A0A670JHB1"/>
<accession>A0A670JHB1</accession>
<evidence type="ECO:0000256" key="4">
    <source>
        <dbReference type="SAM" id="MobiDB-lite"/>
    </source>
</evidence>
<sequence>MPSSADSGAGRAWTSLLQHRSSSRSRTKRMPVPGYLVAIALLCAQPVLTSEQPAGVVPFEEVWSRSYCRARETLVDILSEFPHEAEHIFKPPCVPLWRCAGCCGDESLECIAVETRTIDLQVVRVSPILGTTQQEEMKFVEHTRCSCRPRRKRLKGERSHRIGAKRRPREPSLTPFTPLSCKLPGAGRPEAQHRDQEEATNLPLSERDVPL</sequence>
<dbReference type="Ensembl" id="ENSPMRT00000024432.1">
    <property type="protein sequence ID" value="ENSPMRP00000023004.1"/>
    <property type="gene ID" value="ENSPMRG00000014936.1"/>
</dbReference>
<evidence type="ECO:0000313" key="6">
    <source>
        <dbReference type="Ensembl" id="ENSPMRP00000023004.1"/>
    </source>
</evidence>
<dbReference type="GO" id="GO:0045766">
    <property type="term" value="P:positive regulation of angiogenesis"/>
    <property type="evidence" value="ECO:0007669"/>
    <property type="project" value="TreeGrafter"/>
</dbReference>
<dbReference type="GO" id="GO:0002040">
    <property type="term" value="P:sprouting angiogenesis"/>
    <property type="evidence" value="ECO:0007669"/>
    <property type="project" value="TreeGrafter"/>
</dbReference>
<dbReference type="GO" id="GO:0001938">
    <property type="term" value="P:positive regulation of endothelial cell proliferation"/>
    <property type="evidence" value="ECO:0007669"/>
    <property type="project" value="TreeGrafter"/>
</dbReference>
<dbReference type="PANTHER" id="PTHR12025:SF15">
    <property type="entry name" value="VASCULAR ENDOTHELIAL GROWTH FACTOR C-LIKE ISOFORM X1"/>
    <property type="match status" value="1"/>
</dbReference>
<dbReference type="GeneID" id="114603133"/>
<dbReference type="Proteomes" id="UP000472272">
    <property type="component" value="Chromosome 8"/>
</dbReference>
<dbReference type="OMA" id="ECRHVAS"/>
<reference evidence="6" key="3">
    <citation type="submission" date="2025-09" db="UniProtKB">
        <authorList>
            <consortium name="Ensembl"/>
        </authorList>
    </citation>
    <scope>IDENTIFICATION</scope>
</reference>
<dbReference type="OrthoDB" id="6370328at2759"/>
<dbReference type="SMART" id="SM00141">
    <property type="entry name" value="PDGF"/>
    <property type="match status" value="1"/>
</dbReference>
<feature type="region of interest" description="Disordered" evidence="4">
    <location>
        <begin position="152"/>
        <end position="211"/>
    </location>
</feature>
<dbReference type="GO" id="GO:0060754">
    <property type="term" value="P:positive regulation of mast cell chemotaxis"/>
    <property type="evidence" value="ECO:0007669"/>
    <property type="project" value="TreeGrafter"/>
</dbReference>
<dbReference type="GeneTree" id="ENSGT00940000160164"/>
<keyword evidence="7" id="KW-1185">Reference proteome</keyword>
<dbReference type="GO" id="GO:0038084">
    <property type="term" value="P:vascular endothelial growth factor signaling pathway"/>
    <property type="evidence" value="ECO:0007669"/>
    <property type="project" value="TreeGrafter"/>
</dbReference>
<reference evidence="6" key="2">
    <citation type="submission" date="2025-08" db="UniProtKB">
        <authorList>
            <consortium name="Ensembl"/>
        </authorList>
    </citation>
    <scope>IDENTIFICATION</scope>
</reference>
<keyword evidence="2" id="KW-1015">Disulfide bond</keyword>
<keyword evidence="1 3" id="KW-0339">Growth factor</keyword>
<protein>
    <submittedName>
        <fullName evidence="6">Snake venom vascular endothelial growth factor toxin HF-like</fullName>
    </submittedName>
</protein>
<dbReference type="Gene3D" id="2.10.90.10">
    <property type="entry name" value="Cystine-knot cytokines"/>
    <property type="match status" value="1"/>
</dbReference>
<dbReference type="PROSITE" id="PS00249">
    <property type="entry name" value="PDGF_1"/>
    <property type="match status" value="1"/>
</dbReference>
<dbReference type="RefSeq" id="XP_028597744.1">
    <property type="nucleotide sequence ID" value="XM_028741911.1"/>
</dbReference>
<name>A0A670JHB1_PODMU</name>
<dbReference type="InterPro" id="IPR029034">
    <property type="entry name" value="Cystine-knot_cytokine"/>
</dbReference>
<dbReference type="GO" id="GO:0016020">
    <property type="term" value="C:membrane"/>
    <property type="evidence" value="ECO:0007669"/>
    <property type="project" value="InterPro"/>
</dbReference>
<evidence type="ECO:0000256" key="2">
    <source>
        <dbReference type="ARBA" id="ARBA00023157"/>
    </source>
</evidence>
<dbReference type="GO" id="GO:0048010">
    <property type="term" value="P:vascular endothelial growth factor receptor signaling pathway"/>
    <property type="evidence" value="ECO:0007669"/>
    <property type="project" value="TreeGrafter"/>
</dbReference>
<comment type="similarity">
    <text evidence="3">Belongs to the PDGF/VEGF growth factor family.</text>
</comment>
<evidence type="ECO:0000313" key="7">
    <source>
        <dbReference type="Proteomes" id="UP000472272"/>
    </source>
</evidence>
<dbReference type="KEGG" id="pmua:114603133"/>
<feature type="domain" description="Platelet-derived growth factor (PDGF) family profile" evidence="5">
    <location>
        <begin position="55"/>
        <end position="152"/>
    </location>
</feature>
<reference evidence="6 7" key="1">
    <citation type="journal article" date="2019" name="Proc. Natl. Acad. Sci. U.S.A.">
        <title>Regulatory changes in pterin and carotenoid genes underlie balanced color polymorphisms in the wall lizard.</title>
        <authorList>
            <person name="Andrade P."/>
            <person name="Pinho C."/>
            <person name="Perez I de Lanuza G."/>
            <person name="Afonso S."/>
            <person name="Brejcha J."/>
            <person name="Rubin C.J."/>
            <person name="Wallerman O."/>
            <person name="Pereira P."/>
            <person name="Sabatino S.J."/>
            <person name="Bellati A."/>
            <person name="Pellitteri-Rosa D."/>
            <person name="Bosakova Z."/>
            <person name="Bunikis I."/>
            <person name="Carretero M.A."/>
            <person name="Feiner N."/>
            <person name="Marsik P."/>
            <person name="Pauperio F."/>
            <person name="Salvi D."/>
            <person name="Soler L."/>
            <person name="While G.M."/>
            <person name="Uller T."/>
            <person name="Font E."/>
            <person name="Andersson L."/>
            <person name="Carneiro M."/>
        </authorList>
    </citation>
    <scope>NUCLEOTIDE SEQUENCE</scope>
</reference>
<evidence type="ECO:0000256" key="3">
    <source>
        <dbReference type="RuleBase" id="RU003818"/>
    </source>
</evidence>
<dbReference type="InterPro" id="IPR050507">
    <property type="entry name" value="PDGF/VEGF_growth_factor"/>
</dbReference>
<dbReference type="CDD" id="cd00135">
    <property type="entry name" value="PDGF"/>
    <property type="match status" value="1"/>
</dbReference>
<dbReference type="GO" id="GO:0005172">
    <property type="term" value="F:vascular endothelial growth factor receptor binding"/>
    <property type="evidence" value="ECO:0007669"/>
    <property type="project" value="TreeGrafter"/>
</dbReference>